<keyword evidence="2" id="KW-1185">Reference proteome</keyword>
<proteinExistence type="predicted"/>
<gene>
    <name evidence="1" type="ORF">rsdtw13_38440</name>
</gene>
<accession>A0ACB5RHN7</accession>
<keyword evidence="1" id="KW-0418">Kinase</keyword>
<keyword evidence="1" id="KW-0808">Transferase</keyword>
<reference evidence="1" key="1">
    <citation type="journal article" date="2025" name="Int. J. Syst. Evol. Microbiol.">
        <title>Inconstantimicrobium mannanitabidum sp. nov., a novel member of the family Clostridiaceae isolated from anoxic soil under the treatment of reductive soil disinfestation.</title>
        <authorList>
            <person name="Ueki A."/>
            <person name="Tonouchi A."/>
            <person name="Honma S."/>
            <person name="Kaku N."/>
            <person name="Ueki K."/>
        </authorList>
    </citation>
    <scope>NUCLEOTIDE SEQUENCE</scope>
    <source>
        <strain evidence="1">TW13</strain>
    </source>
</reference>
<organism evidence="1 2">
    <name type="scientific">Inconstantimicrobium mannanitabidum</name>
    <dbReference type="NCBI Taxonomy" id="1604901"/>
    <lineage>
        <taxon>Bacteria</taxon>
        <taxon>Bacillati</taxon>
        <taxon>Bacillota</taxon>
        <taxon>Clostridia</taxon>
        <taxon>Eubacteriales</taxon>
        <taxon>Clostridiaceae</taxon>
        <taxon>Inconstantimicrobium</taxon>
    </lineage>
</organism>
<sequence length="510" mass="58020">MKKFIPKINKKSLQWQLLSRFFAILITSLVIIQSAQFLLMRDHLYKSKMQILLSRFHDEKIKSLFYLQTMDGIKQNSSDLIQQLIDVNMSVAIIDSTGNIIDSCGKVNISNMDEHDQHELHEKKVNLITPVPKLSNDKYIELLNSKENLEKSYKVIEDETDSCQLVIWRKIGPKDAPIGLIQLSTSVKDIDSMLHNQLYIYITSSILILFIGITVGGTVIKRTLLPLHNMTNTVEEINVGQLNTRLPENNEQLEIDKLSVSFNNMLERIETSFDKEQKTQEKMRSFVSDASHELKTPLTSIHGFVEILLRGAAKNEDQLNLALNSILLESDRLTKLVNDLLLLTKLDQKVSIDLVPEDINNVIKEVLPQLEVLCDKRKVNLQLHDDIKVNINRNQIKQVIFNLVQNAVRHTDPINGLVTISTNTENIASETYSVLRISDNGTGITPEHLDKIFDRFFRSETHRARKDGGYGLGLSIVKSIIDAHEGKINVESTVGAGTTFIIYLKIFDRQ</sequence>
<evidence type="ECO:0000313" key="2">
    <source>
        <dbReference type="Proteomes" id="UP001058074"/>
    </source>
</evidence>
<dbReference type="EMBL" id="BROD01000001">
    <property type="protein sequence ID" value="GKX68586.1"/>
    <property type="molecule type" value="Genomic_DNA"/>
</dbReference>
<name>A0ACB5RHN7_9CLOT</name>
<dbReference type="Proteomes" id="UP001058074">
    <property type="component" value="Unassembled WGS sequence"/>
</dbReference>
<protein>
    <submittedName>
        <fullName evidence="1">Two-component sensor histidine kinase</fullName>
    </submittedName>
</protein>
<comment type="caution">
    <text evidence="1">The sequence shown here is derived from an EMBL/GenBank/DDBJ whole genome shotgun (WGS) entry which is preliminary data.</text>
</comment>
<evidence type="ECO:0000313" key="1">
    <source>
        <dbReference type="EMBL" id="GKX68586.1"/>
    </source>
</evidence>